<dbReference type="Proteomes" id="UP001638806">
    <property type="component" value="Unassembled WGS sequence"/>
</dbReference>
<reference evidence="1" key="1">
    <citation type="submission" date="2024-12" db="EMBL/GenBank/DDBJ databases">
        <title>Comparative genomics and development of molecular markers within Purpureocillium lilacinum and among Purpureocillium species.</title>
        <authorList>
            <person name="Yeh Z.-Y."/>
            <person name="Ni N.-T."/>
            <person name="Lo P.-H."/>
            <person name="Mushyakhwo K."/>
            <person name="Lin C.-F."/>
            <person name="Nai Y.-S."/>
        </authorList>
    </citation>
    <scope>NUCLEOTIDE SEQUENCE</scope>
    <source>
        <strain evidence="1">NCHU-NPUST-175</strain>
    </source>
</reference>
<proteinExistence type="predicted"/>
<keyword evidence="2" id="KW-1185">Reference proteome</keyword>
<evidence type="ECO:0000313" key="1">
    <source>
        <dbReference type="EMBL" id="KAL3964668.1"/>
    </source>
</evidence>
<sequence>MDAQNAAESDQTRTAGASSPRQRRGSESDKKARSPAAVRVSSPTRDAKPKTAKAPTAAAATATDGALSTARPDESPEDRDSDAETIVLPGKDGHSPSKARKVRQEDKSESDGDASKGKLNPPKQRSDEKDKEHSNGSTNDADKHSTGSAAANAPGNHSASDVNKKKRRPSASGSAGPEKDRRPRNKEGGSSVSHKRKAPKVESDDEADARKARRQRTTSVGLDSGRPTKTPSKPHNDHRTRSISPHPRQHRRSTSTQLPSQASGGLHTKKKRLPPPLHATDYHSDDSSAGGTPQPRSSKLRSLAAPSTAESNLSPARMGPHKKHLDAHGQTLLARACARGEYESAKTRLTERPEDLNVADYAGNTPLQIAAIHGCEDIVKLLIEAGCNLDCINYDKDTPLLDAVDNGHLGVVRLLLDAGVNPRKANVNGEEPIDRVTEETENADEIRKALLEARKRTGGKRSRTSEDRHSHDNHEFAPESPRHSPAAVGSLSSRRSGTVRSTKTRNDLLYMPLDDKTLRQAAGRGDEETVGRILQVKEGYDDPEAMVAAARGGHDGVIQLLLGLGNANPDPGPVASLQPELATPILAAIGQENIKIAKRRAGPHWRDEEHMLKNAYDEYKRSHRDGVKTKSPTARRDRHEGEAKKKVATAKLASPREKRRSNSFTNRHDDDTQKRATNRAKKDSSTISDREVSPALSHKPQKTKRAESDMTGMSSEGEAAKPRRKLISKGELSRERDKQRRLKEPTSPHESRTDDGPERSKLSEKYHDRTKALKRDESRDHAPGDGATKRHRASVTPDRPSDVDKDNSDGPAKRRRLDGENPEKRAKRASSPEGRPRKLSSSRDASSKPPKKEREDASGLNKDRRDSQHHNPPRSSGAETSIHVKSEDVDVPMLDIEQPQDTEMADASRGSIGLLKKKKEQEDQAAAEEAKKEEERKRVEAEEKEKREAEEARKRDEEEKARKAEEEKARKAEEEKARKAEEEKRQREVEEARKRQEQAEPAEQARKEREEEERKERERRERLHREEMERKRAAREAEQRRIREEQERARLDKLPPLLRWLDKCPNPKAPAITQRFTNLLGWRYDTIRPETNNTAEGREQWVLNTEVALLLGEKDLDLSRYTAWERVPATKCGTSDEHRIAAQERFLAMDMFFVKVSDLLYTVPNIPHLLNVKISVEYRELCETMEETKKWVKDRYKWRDDPGAERYGGHAPRRKYYVNGEFVSEDMPTTHQISNKPFPEIRVPRRGLVQVTRDDPDYERICKEQGLEHLLKGRQTPSLPNGVHSSPASQTSTVSTQQQPLVNGTKGHSIHDSANGLKVMNGDATVNGVDGSGTEKRYP</sequence>
<accession>A0ACC4E8Y2</accession>
<protein>
    <submittedName>
        <fullName evidence="1">Uncharacterized protein</fullName>
    </submittedName>
</protein>
<comment type="caution">
    <text evidence="1">The sequence shown here is derived from an EMBL/GenBank/DDBJ whole genome shotgun (WGS) entry which is preliminary data.</text>
</comment>
<evidence type="ECO:0000313" key="2">
    <source>
        <dbReference type="Proteomes" id="UP001638806"/>
    </source>
</evidence>
<organism evidence="1 2">
    <name type="scientific">Purpureocillium lilacinum</name>
    <name type="common">Paecilomyces lilacinus</name>
    <dbReference type="NCBI Taxonomy" id="33203"/>
    <lineage>
        <taxon>Eukaryota</taxon>
        <taxon>Fungi</taxon>
        <taxon>Dikarya</taxon>
        <taxon>Ascomycota</taxon>
        <taxon>Pezizomycotina</taxon>
        <taxon>Sordariomycetes</taxon>
        <taxon>Hypocreomycetidae</taxon>
        <taxon>Hypocreales</taxon>
        <taxon>Ophiocordycipitaceae</taxon>
        <taxon>Purpureocillium</taxon>
    </lineage>
</organism>
<dbReference type="EMBL" id="JBGNUJ010000002">
    <property type="protein sequence ID" value="KAL3964668.1"/>
    <property type="molecule type" value="Genomic_DNA"/>
</dbReference>
<name>A0ACC4E8Y2_PURLI</name>
<gene>
    <name evidence="1" type="ORF">ACCO45_001672</name>
</gene>